<evidence type="ECO:0000256" key="4">
    <source>
        <dbReference type="ARBA" id="ARBA00023180"/>
    </source>
</evidence>
<evidence type="ECO:0000256" key="3">
    <source>
        <dbReference type="ARBA" id="ARBA00023157"/>
    </source>
</evidence>
<keyword evidence="8" id="KW-1185">Reference proteome</keyword>
<feature type="domain" description="SRCR" evidence="6">
    <location>
        <begin position="228"/>
        <end position="283"/>
    </location>
</feature>
<keyword evidence="4" id="KW-0325">Glycoprotein</keyword>
<keyword evidence="1" id="KW-0732">Signal</keyword>
<evidence type="ECO:0000256" key="1">
    <source>
        <dbReference type="ARBA" id="ARBA00022729"/>
    </source>
</evidence>
<dbReference type="PRINTS" id="PR00258">
    <property type="entry name" value="SPERACTRCPTR"/>
</dbReference>
<evidence type="ECO:0000256" key="2">
    <source>
        <dbReference type="ARBA" id="ARBA00022737"/>
    </source>
</evidence>
<dbReference type="PROSITE" id="PS50287">
    <property type="entry name" value="SRCR_2"/>
    <property type="match status" value="3"/>
</dbReference>
<keyword evidence="3 5" id="KW-1015">Disulfide bond</keyword>
<dbReference type="PANTHER" id="PTHR47653:SF1">
    <property type="entry name" value="DELETED IN MALIGNANT BRAIN TUMORS 1 PROTEIN"/>
    <property type="match status" value="1"/>
</dbReference>
<dbReference type="EMBL" id="CP111013">
    <property type="protein sequence ID" value="WAQ96305.1"/>
    <property type="molecule type" value="Genomic_DNA"/>
</dbReference>
<accession>A0ABY7DMT1</accession>
<gene>
    <name evidence="7" type="ORF">MAR_028995</name>
</gene>
<protein>
    <submittedName>
        <fullName evidence="7">NETR-like protein</fullName>
    </submittedName>
</protein>
<dbReference type="InterPro" id="IPR053243">
    <property type="entry name" value="SJ_maturation_regulator"/>
</dbReference>
<feature type="domain" description="SRCR" evidence="6">
    <location>
        <begin position="103"/>
        <end position="208"/>
    </location>
</feature>
<proteinExistence type="predicted"/>
<dbReference type="InterPro" id="IPR001190">
    <property type="entry name" value="SRCR"/>
</dbReference>
<dbReference type="InterPro" id="IPR036772">
    <property type="entry name" value="SRCR-like_dom_sf"/>
</dbReference>
<dbReference type="Gene3D" id="3.10.250.10">
    <property type="entry name" value="SRCR-like domain"/>
    <property type="match status" value="4"/>
</dbReference>
<keyword evidence="2" id="KW-0677">Repeat</keyword>
<sequence length="311" mass="33408">AGRVEISLDNGETWGTICDDSFLNTEAGVVCKMLGYQRQGAIATSQFGTGLTSQKILLDDVDCRGFETNIFNCRHSTVGVNNCDHSEDVGVSCVSTPMSDAQIHLVNGTSPREGRVEVSVDGGATWGTICDDHFNNTEAGVICASLGYERGSALAKLNSYFGGGSKSQVILLDDVYCKGNETNILACQHRPVGESNCAHVEDVGVSCLSGNVSFVIARFYDKATNLRVRLVDGPTSHEGRVEVSDDGGLTWGTVCDDGFGDMEARVCTSADMNIFFCRHNGIGEENCDHNEDVGVQCRPSKCQYITSRDLI</sequence>
<dbReference type="PANTHER" id="PTHR47653">
    <property type="entry name" value="PROTEIN BARK BEETLE"/>
    <property type="match status" value="1"/>
</dbReference>
<evidence type="ECO:0000256" key="5">
    <source>
        <dbReference type="PROSITE-ProRule" id="PRU00196"/>
    </source>
</evidence>
<feature type="disulfide bond" evidence="5">
    <location>
        <begin position="177"/>
        <end position="187"/>
    </location>
</feature>
<evidence type="ECO:0000313" key="7">
    <source>
        <dbReference type="EMBL" id="WAQ96305.1"/>
    </source>
</evidence>
<feature type="disulfide bond" evidence="5">
    <location>
        <begin position="63"/>
        <end position="73"/>
    </location>
</feature>
<feature type="non-terminal residue" evidence="7">
    <location>
        <position position="311"/>
    </location>
</feature>
<dbReference type="Proteomes" id="UP001164746">
    <property type="component" value="Chromosome 2"/>
</dbReference>
<dbReference type="SUPFAM" id="SSF56487">
    <property type="entry name" value="SRCR-like"/>
    <property type="match status" value="3"/>
</dbReference>
<organism evidence="7 8">
    <name type="scientific">Mya arenaria</name>
    <name type="common">Soft-shell clam</name>
    <dbReference type="NCBI Taxonomy" id="6604"/>
    <lineage>
        <taxon>Eukaryota</taxon>
        <taxon>Metazoa</taxon>
        <taxon>Spiralia</taxon>
        <taxon>Lophotrochozoa</taxon>
        <taxon>Mollusca</taxon>
        <taxon>Bivalvia</taxon>
        <taxon>Autobranchia</taxon>
        <taxon>Heteroconchia</taxon>
        <taxon>Euheterodonta</taxon>
        <taxon>Imparidentia</taxon>
        <taxon>Neoheterodontei</taxon>
        <taxon>Myida</taxon>
        <taxon>Myoidea</taxon>
        <taxon>Myidae</taxon>
        <taxon>Mya</taxon>
    </lineage>
</organism>
<dbReference type="SMART" id="SM00202">
    <property type="entry name" value="SR"/>
    <property type="match status" value="3"/>
</dbReference>
<reference evidence="7" key="1">
    <citation type="submission" date="2022-11" db="EMBL/GenBank/DDBJ databases">
        <title>Centuries of genome instability and evolution in soft-shell clam transmissible cancer (bioRxiv).</title>
        <authorList>
            <person name="Hart S.F.M."/>
            <person name="Yonemitsu M.A."/>
            <person name="Giersch R.M."/>
            <person name="Beal B.F."/>
            <person name="Arriagada G."/>
            <person name="Davis B.W."/>
            <person name="Ostrander E.A."/>
            <person name="Goff S.P."/>
            <person name="Metzger M.J."/>
        </authorList>
    </citation>
    <scope>NUCLEOTIDE SEQUENCE</scope>
    <source>
        <strain evidence="7">MELC-2E11</strain>
        <tissue evidence="7">Siphon/mantle</tissue>
    </source>
</reference>
<evidence type="ECO:0000313" key="8">
    <source>
        <dbReference type="Proteomes" id="UP001164746"/>
    </source>
</evidence>
<comment type="caution">
    <text evidence="5">Lacks conserved residue(s) required for the propagation of feature annotation.</text>
</comment>
<name>A0ABY7DMT1_MYAAR</name>
<evidence type="ECO:0000259" key="6">
    <source>
        <dbReference type="PROSITE" id="PS50287"/>
    </source>
</evidence>
<dbReference type="Pfam" id="PF00530">
    <property type="entry name" value="SRCR"/>
    <property type="match status" value="2"/>
</dbReference>
<feature type="domain" description="SRCR" evidence="6">
    <location>
        <begin position="1"/>
        <end position="94"/>
    </location>
</feature>